<accession>A0A428Z172</accession>
<evidence type="ECO:0000259" key="5">
    <source>
        <dbReference type="PROSITE" id="PS50206"/>
    </source>
</evidence>
<feature type="domain" description="FtsK" evidence="7">
    <location>
        <begin position="749"/>
        <end position="933"/>
    </location>
</feature>
<evidence type="ECO:0000313" key="9">
    <source>
        <dbReference type="Proteomes" id="UP000287547"/>
    </source>
</evidence>
<evidence type="ECO:0000256" key="4">
    <source>
        <dbReference type="PROSITE-ProRule" id="PRU00289"/>
    </source>
</evidence>
<sequence>MVLGYMLAECQAKSKVVLLDCAIGDQPFLNDYLGTSAFLISATNRLTATVVRALDTGAADKDGDGQISASELHDFITAELPDEGTQGCVSQVEPNIVIAKARTRTVELAAPPQPVEPGGQPDLLDLLGISSPATFDVQHAWRRRPENERYRVPIGVDESGQPVVVDIKNAAMGGMGPHGLCFGSLFDSGTTDFVRTFVLGLAATHSSQILNFVIADLDSGAAFQELANLPHVAALLTDLGDDLLLVDRLMDALAGEMSRRQELLRAAGNFKSFWDYEQARESGADLDPMPALVIVVNEFAGLLTAKPALGPVFVALGRLGKTLGLHMLLVAKVMDQGSLRALDGFLSYRIGLRMSSVEQSRVVLGLPDAHELPADAGAAYLKHDVGTLVRFTTATVTGNVDDWPRFDLVVRKMLGQGPPAHEIWLPPLDGPCSLDVLMPPLHVTDRGLCPQNTQWLGQLQTPVGVVDKPFEQRRDLLWADFSGAAGHAAVVGAAGSGKSTLLRTLLVSMALTQTPLEAQFHCLDLGAGTLASVGELPHVGSVASAADRDLVQRIVTELVSLAGDRERRFREQGIESMAEFRERKRQGRITDDPFGDVFLVVDGWQAFRQEFPALEGPVVTLVAQGLAYGVHVIVSAERWADIPPATKDLLGTKFELRLDDPAESEVDSRLAVNVPMGRPGFGLSQQKLHFVGALPRIDGSASADDVDAGVQDALDKTRQHWRGPVPPLARPEPYTAKSRTIQIGVTDSQAPVSIDFDAEPHFMVFGAGESGKTNVLRTIVRGIMQLYTPEDAVIMLVDYRRSMLGYIDTQHLLAYAFSPPQLADMAADVVASLRKRLPGPNVRQEQVKDRSWWKGPELFLIVDDYELLTAQENNPLAPLREFVPVAKDVGLHVIVASRPVAPARASFDPIIGILKEFASPGVVLSVPEDQGPQMGNYRPTPLPPGRGTMISRSGQQGLQLTWTPDIQR</sequence>
<dbReference type="InterPro" id="IPR050206">
    <property type="entry name" value="FtsK/SpoIIIE/SftA"/>
</dbReference>
<feature type="binding site" evidence="4">
    <location>
        <begin position="766"/>
        <end position="773"/>
    </location>
    <ligand>
        <name>ATP</name>
        <dbReference type="ChEBI" id="CHEBI:30616"/>
    </ligand>
</feature>
<feature type="domain" description="EF-hand" evidence="6">
    <location>
        <begin position="60"/>
        <end position="82"/>
    </location>
</feature>
<feature type="domain" description="FtsK" evidence="7">
    <location>
        <begin position="160"/>
        <end position="361"/>
    </location>
</feature>
<dbReference type="NCBIfam" id="TIGR03925">
    <property type="entry name" value="T7SS_EccC_b"/>
    <property type="match status" value="1"/>
</dbReference>
<dbReference type="InterPro" id="IPR027417">
    <property type="entry name" value="P-loop_NTPase"/>
</dbReference>
<evidence type="ECO:0000256" key="1">
    <source>
        <dbReference type="ARBA" id="ARBA00022737"/>
    </source>
</evidence>
<dbReference type="PROSITE" id="PS50206">
    <property type="entry name" value="RHODANESE_3"/>
    <property type="match status" value="1"/>
</dbReference>
<organism evidence="8 9">
    <name type="scientific">Kibdelosporangium aridum</name>
    <dbReference type="NCBI Taxonomy" id="2030"/>
    <lineage>
        <taxon>Bacteria</taxon>
        <taxon>Bacillati</taxon>
        <taxon>Actinomycetota</taxon>
        <taxon>Actinomycetes</taxon>
        <taxon>Pseudonocardiales</taxon>
        <taxon>Pseudonocardiaceae</taxon>
        <taxon>Kibdelosporangium</taxon>
    </lineage>
</organism>
<dbReference type="EMBL" id="QHKI01000036">
    <property type="protein sequence ID" value="RSM78604.1"/>
    <property type="molecule type" value="Genomic_DNA"/>
</dbReference>
<dbReference type="InterPro" id="IPR023837">
    <property type="entry name" value="EccCb-like_Actinobacteria"/>
</dbReference>
<feature type="domain" description="Rhodanese" evidence="5">
    <location>
        <begin position="567"/>
        <end position="616"/>
    </location>
</feature>
<dbReference type="SUPFAM" id="SSF52540">
    <property type="entry name" value="P-loop containing nucleoside triphosphate hydrolases"/>
    <property type="match status" value="3"/>
</dbReference>
<proteinExistence type="predicted"/>
<keyword evidence="2 4" id="KW-0547">Nucleotide-binding</keyword>
<feature type="binding site" evidence="4">
    <location>
        <begin position="184"/>
        <end position="191"/>
    </location>
    <ligand>
        <name>ATP</name>
        <dbReference type="ChEBI" id="CHEBI:30616"/>
    </ligand>
</feature>
<dbReference type="Gene3D" id="3.40.50.300">
    <property type="entry name" value="P-loop containing nucleotide triphosphate hydrolases"/>
    <property type="match status" value="3"/>
</dbReference>
<dbReference type="PANTHER" id="PTHR22683:SF1">
    <property type="entry name" value="TYPE VII SECRETION SYSTEM PROTEIN ESSC"/>
    <property type="match status" value="1"/>
</dbReference>
<feature type="binding site" evidence="4">
    <location>
        <begin position="492"/>
        <end position="499"/>
    </location>
    <ligand>
        <name>ATP</name>
        <dbReference type="ChEBI" id="CHEBI:30616"/>
    </ligand>
</feature>
<dbReference type="Pfam" id="PF01580">
    <property type="entry name" value="FtsK_SpoIIIE"/>
    <property type="match status" value="3"/>
</dbReference>
<gene>
    <name evidence="8" type="primary">eccCb</name>
    <name evidence="8" type="ORF">DMH04_33235</name>
</gene>
<reference evidence="8 9" key="1">
    <citation type="submission" date="2018-05" db="EMBL/GenBank/DDBJ databases">
        <title>Evolution of GPA BGCs.</title>
        <authorList>
            <person name="Waglechner N."/>
            <person name="Wright G.D."/>
        </authorList>
    </citation>
    <scope>NUCLEOTIDE SEQUENCE [LARGE SCALE GENOMIC DNA]</scope>
    <source>
        <strain evidence="8 9">A82846</strain>
    </source>
</reference>
<dbReference type="PROSITE" id="PS50222">
    <property type="entry name" value="EF_HAND_2"/>
    <property type="match status" value="1"/>
</dbReference>
<dbReference type="InterPro" id="IPR018247">
    <property type="entry name" value="EF_Hand_1_Ca_BS"/>
</dbReference>
<dbReference type="PANTHER" id="PTHR22683">
    <property type="entry name" value="SPORULATION PROTEIN RELATED"/>
    <property type="match status" value="1"/>
</dbReference>
<name>A0A428Z172_KIBAR</name>
<keyword evidence="3 4" id="KW-0067">ATP-binding</keyword>
<dbReference type="GO" id="GO:0003677">
    <property type="term" value="F:DNA binding"/>
    <property type="evidence" value="ECO:0007669"/>
    <property type="project" value="InterPro"/>
</dbReference>
<evidence type="ECO:0000313" key="8">
    <source>
        <dbReference type="EMBL" id="RSM78604.1"/>
    </source>
</evidence>
<dbReference type="Proteomes" id="UP000287547">
    <property type="component" value="Unassembled WGS sequence"/>
</dbReference>
<dbReference type="InterPro" id="IPR002048">
    <property type="entry name" value="EF_hand_dom"/>
</dbReference>
<keyword evidence="1" id="KW-0677">Repeat</keyword>
<dbReference type="AlphaFoldDB" id="A0A428Z172"/>
<comment type="caution">
    <text evidence="8">The sequence shown here is derived from an EMBL/GenBank/DDBJ whole genome shotgun (WGS) entry which is preliminary data.</text>
</comment>
<dbReference type="GO" id="GO:0005509">
    <property type="term" value="F:calcium ion binding"/>
    <property type="evidence" value="ECO:0007669"/>
    <property type="project" value="InterPro"/>
</dbReference>
<evidence type="ECO:0000259" key="7">
    <source>
        <dbReference type="PROSITE" id="PS50901"/>
    </source>
</evidence>
<dbReference type="InterPro" id="IPR001763">
    <property type="entry name" value="Rhodanese-like_dom"/>
</dbReference>
<dbReference type="PROSITE" id="PS00018">
    <property type="entry name" value="EF_HAND_1"/>
    <property type="match status" value="1"/>
</dbReference>
<evidence type="ECO:0000256" key="3">
    <source>
        <dbReference type="ARBA" id="ARBA00022840"/>
    </source>
</evidence>
<evidence type="ECO:0000256" key="2">
    <source>
        <dbReference type="ARBA" id="ARBA00022741"/>
    </source>
</evidence>
<dbReference type="GO" id="GO:0005524">
    <property type="term" value="F:ATP binding"/>
    <property type="evidence" value="ECO:0007669"/>
    <property type="project" value="UniProtKB-UniRule"/>
</dbReference>
<dbReference type="InterPro" id="IPR002543">
    <property type="entry name" value="FtsK_dom"/>
</dbReference>
<dbReference type="PROSITE" id="PS50901">
    <property type="entry name" value="FTSK"/>
    <property type="match status" value="3"/>
</dbReference>
<feature type="domain" description="FtsK" evidence="7">
    <location>
        <begin position="473"/>
        <end position="665"/>
    </location>
</feature>
<evidence type="ECO:0000259" key="6">
    <source>
        <dbReference type="PROSITE" id="PS50222"/>
    </source>
</evidence>
<dbReference type="OrthoDB" id="9807790at2"/>
<protein>
    <submittedName>
        <fullName evidence="8">Type VII secretion protein EccCb</fullName>
    </submittedName>
</protein>